<reference evidence="10" key="1">
    <citation type="submission" date="2023-08" db="EMBL/GenBank/DDBJ databases">
        <title>Black Yeasts Isolated from many extreme environments.</title>
        <authorList>
            <person name="Coleine C."/>
            <person name="Stajich J.E."/>
            <person name="Selbmann L."/>
        </authorList>
    </citation>
    <scope>NUCLEOTIDE SEQUENCE</scope>
    <source>
        <strain evidence="10">CCFEE 5810</strain>
    </source>
</reference>
<keyword evidence="3 10" id="KW-0689">Ribosomal protein</keyword>
<keyword evidence="4" id="KW-0496">Mitochondrion</keyword>
<protein>
    <recommendedName>
        <fullName evidence="7">Large ribosomal subunit protein mL44</fullName>
    </recommendedName>
</protein>
<evidence type="ECO:0000313" key="10">
    <source>
        <dbReference type="EMBL" id="KAK5700817.1"/>
    </source>
</evidence>
<dbReference type="SUPFAM" id="SSF69065">
    <property type="entry name" value="RNase III domain-like"/>
    <property type="match status" value="1"/>
</dbReference>
<feature type="compositionally biased region" description="Polar residues" evidence="8">
    <location>
        <begin position="41"/>
        <end position="50"/>
    </location>
</feature>
<organism evidence="10 11">
    <name type="scientific">Elasticomyces elasticus</name>
    <dbReference type="NCBI Taxonomy" id="574655"/>
    <lineage>
        <taxon>Eukaryota</taxon>
        <taxon>Fungi</taxon>
        <taxon>Dikarya</taxon>
        <taxon>Ascomycota</taxon>
        <taxon>Pezizomycotina</taxon>
        <taxon>Dothideomycetes</taxon>
        <taxon>Dothideomycetidae</taxon>
        <taxon>Mycosphaerellales</taxon>
        <taxon>Teratosphaeriaceae</taxon>
        <taxon>Elasticomyces</taxon>
    </lineage>
</organism>
<dbReference type="CDD" id="cd19873">
    <property type="entry name" value="DSRM_MRPL3_like"/>
    <property type="match status" value="1"/>
</dbReference>
<comment type="similarity">
    <text evidence="6">Belongs to the ribonuclease III family. Mitochondrion-specific ribosomal protein mL44 subfamily.</text>
</comment>
<proteinExistence type="inferred from homology"/>
<evidence type="ECO:0000256" key="7">
    <source>
        <dbReference type="ARBA" id="ARBA00035187"/>
    </source>
</evidence>
<dbReference type="GO" id="GO:0005739">
    <property type="term" value="C:mitochondrion"/>
    <property type="evidence" value="ECO:0007669"/>
    <property type="project" value="TreeGrafter"/>
</dbReference>
<evidence type="ECO:0000256" key="1">
    <source>
        <dbReference type="ARBA" id="ARBA00004173"/>
    </source>
</evidence>
<dbReference type="EMBL" id="JAVRQU010000007">
    <property type="protein sequence ID" value="KAK5700817.1"/>
    <property type="molecule type" value="Genomic_DNA"/>
</dbReference>
<feature type="domain" description="RNase III" evidence="9">
    <location>
        <begin position="98"/>
        <end position="186"/>
    </location>
</feature>
<dbReference type="AlphaFoldDB" id="A0AAN8A370"/>
<dbReference type="GO" id="GO:0004525">
    <property type="term" value="F:ribonuclease III activity"/>
    <property type="evidence" value="ECO:0007669"/>
    <property type="project" value="InterPro"/>
</dbReference>
<dbReference type="InterPro" id="IPR044444">
    <property type="entry name" value="Ribosomal_mL44_DSRM_metazoa"/>
</dbReference>
<evidence type="ECO:0000259" key="9">
    <source>
        <dbReference type="PROSITE" id="PS50142"/>
    </source>
</evidence>
<sequence length="458" mass="49629">MKRIRTATDLWTTAQLQSHPPRNPRRCFSHDTTAASIPQRAQWQTTSRTPPTLHISSKRKASTATAIEAQNPATSPPNPERFPLYAPSHLRAPHSAKLAALHARLSLPPKLPLQTLARCLVDPSADPRPTHNNSPFAVLGQDLLGYHTTEHLICHYPRLPMSVLFAAQFAFVGEQVLGEVRREWGVEVVAAPGREVDSALLQLKREVPGNSLVEGEWGRQVKDMPGVRKLGGRLGVGRRNAEWNYRRGVSSRVVFDDEFGDLVSGEPYAGAPLSTPAAGEDTGEAPPIPEVEAPLTQNDTNPTTVSSASATFVRALTGALYLHAGAAATKHFHAEHILSRQLSLHSMFNFTHPTRDLSRLCAREGFEPPVARLISETGRLSRTPVFVVGVYSGENLLGEAAGASLNEGRVRAAAAALRGWYLYSPPKGDLVLPSDVEGSAGKKVGWKAQMVDVGEIVT</sequence>
<dbReference type="InterPro" id="IPR044443">
    <property type="entry name" value="Ribosomal_mL44_DSRM_fung"/>
</dbReference>
<evidence type="ECO:0000256" key="2">
    <source>
        <dbReference type="ARBA" id="ARBA00022884"/>
    </source>
</evidence>
<feature type="region of interest" description="Disordered" evidence="8">
    <location>
        <begin position="41"/>
        <end position="81"/>
    </location>
</feature>
<dbReference type="GO" id="GO:0006396">
    <property type="term" value="P:RNA processing"/>
    <property type="evidence" value="ECO:0007669"/>
    <property type="project" value="InterPro"/>
</dbReference>
<evidence type="ECO:0000256" key="8">
    <source>
        <dbReference type="SAM" id="MobiDB-lite"/>
    </source>
</evidence>
<dbReference type="PANTHER" id="PTHR11207:SF32">
    <property type="entry name" value="LARGE RIBOSOMAL SUBUNIT PROTEIN ML44"/>
    <property type="match status" value="1"/>
</dbReference>
<name>A0AAN8A370_9PEZI</name>
<comment type="subcellular location">
    <subcellularLocation>
        <location evidence="1">Mitochondrion</location>
    </subcellularLocation>
</comment>
<evidence type="ECO:0000256" key="3">
    <source>
        <dbReference type="ARBA" id="ARBA00022980"/>
    </source>
</evidence>
<keyword evidence="2" id="KW-0694">RNA-binding</keyword>
<dbReference type="GO" id="GO:0005840">
    <property type="term" value="C:ribosome"/>
    <property type="evidence" value="ECO:0007669"/>
    <property type="project" value="UniProtKB-KW"/>
</dbReference>
<dbReference type="SMART" id="SM00358">
    <property type="entry name" value="DSRM"/>
    <property type="match status" value="1"/>
</dbReference>
<dbReference type="Gene3D" id="1.10.1520.10">
    <property type="entry name" value="Ribonuclease III domain"/>
    <property type="match status" value="1"/>
</dbReference>
<dbReference type="SUPFAM" id="SSF54768">
    <property type="entry name" value="dsRNA-binding domain-like"/>
    <property type="match status" value="1"/>
</dbReference>
<dbReference type="GO" id="GO:0003735">
    <property type="term" value="F:structural constituent of ribosome"/>
    <property type="evidence" value="ECO:0007669"/>
    <property type="project" value="TreeGrafter"/>
</dbReference>
<dbReference type="InterPro" id="IPR000999">
    <property type="entry name" value="RNase_III_dom"/>
</dbReference>
<dbReference type="SMART" id="SM00535">
    <property type="entry name" value="RIBOc"/>
    <property type="match status" value="1"/>
</dbReference>
<keyword evidence="5" id="KW-0687">Ribonucleoprotein</keyword>
<dbReference type="Gene3D" id="3.30.160.20">
    <property type="match status" value="1"/>
</dbReference>
<dbReference type="InterPro" id="IPR014720">
    <property type="entry name" value="dsRBD_dom"/>
</dbReference>
<gene>
    <name evidence="10" type="primary">mrpl3</name>
    <name evidence="10" type="ORF">LTR97_005334</name>
</gene>
<accession>A0AAN8A370</accession>
<comment type="caution">
    <text evidence="10">The sequence shown here is derived from an EMBL/GenBank/DDBJ whole genome shotgun (WGS) entry which is preliminary data.</text>
</comment>
<evidence type="ECO:0000256" key="5">
    <source>
        <dbReference type="ARBA" id="ARBA00023274"/>
    </source>
</evidence>
<dbReference type="GO" id="GO:0003725">
    <property type="term" value="F:double-stranded RNA binding"/>
    <property type="evidence" value="ECO:0007669"/>
    <property type="project" value="InterPro"/>
</dbReference>
<dbReference type="Proteomes" id="UP001310594">
    <property type="component" value="Unassembled WGS sequence"/>
</dbReference>
<dbReference type="PANTHER" id="PTHR11207">
    <property type="entry name" value="RIBONUCLEASE III"/>
    <property type="match status" value="1"/>
</dbReference>
<evidence type="ECO:0000256" key="4">
    <source>
        <dbReference type="ARBA" id="ARBA00023128"/>
    </source>
</evidence>
<evidence type="ECO:0000313" key="11">
    <source>
        <dbReference type="Proteomes" id="UP001310594"/>
    </source>
</evidence>
<dbReference type="PROSITE" id="PS50142">
    <property type="entry name" value="RNASE_3_2"/>
    <property type="match status" value="1"/>
</dbReference>
<dbReference type="Pfam" id="PF22892">
    <property type="entry name" value="DSRM_MRPL44"/>
    <property type="match status" value="1"/>
</dbReference>
<evidence type="ECO:0000256" key="6">
    <source>
        <dbReference type="ARBA" id="ARBA00024034"/>
    </source>
</evidence>
<dbReference type="InterPro" id="IPR036389">
    <property type="entry name" value="RNase_III_sf"/>
</dbReference>